<reference evidence="2 3" key="1">
    <citation type="submission" date="2019-07" db="EMBL/GenBank/DDBJ databases">
        <authorList>
            <person name="Jastrzebski P J."/>
            <person name="Paukszto L."/>
            <person name="Jastrzebski P J."/>
        </authorList>
    </citation>
    <scope>NUCLEOTIDE SEQUENCE [LARGE SCALE GENOMIC DNA]</scope>
    <source>
        <strain evidence="2 3">WMS-il1</strain>
    </source>
</reference>
<dbReference type="Proteomes" id="UP000321570">
    <property type="component" value="Unassembled WGS sequence"/>
</dbReference>
<dbReference type="AlphaFoldDB" id="A0A564Z9G0"/>
<evidence type="ECO:0000313" key="3">
    <source>
        <dbReference type="Proteomes" id="UP000321570"/>
    </source>
</evidence>
<feature type="domain" description="DUF5727" evidence="1">
    <location>
        <begin position="25"/>
        <end position="85"/>
    </location>
</feature>
<evidence type="ECO:0000313" key="2">
    <source>
        <dbReference type="EMBL" id="VUZ56137.1"/>
    </source>
</evidence>
<dbReference type="InterPro" id="IPR043785">
    <property type="entry name" value="DUF5727"/>
</dbReference>
<name>A0A564Z9G0_HYMDI</name>
<evidence type="ECO:0000259" key="1">
    <source>
        <dbReference type="Pfam" id="PF18997"/>
    </source>
</evidence>
<protein>
    <recommendedName>
        <fullName evidence="1">DUF5727 domain-containing protein</fullName>
    </recommendedName>
</protein>
<dbReference type="Pfam" id="PF18997">
    <property type="entry name" value="DUF5727"/>
    <property type="match status" value="1"/>
</dbReference>
<gene>
    <name evidence="2" type="ORF">WMSIL1_LOCUS13855</name>
</gene>
<keyword evidence="3" id="KW-1185">Reference proteome</keyword>
<organism evidence="2 3">
    <name type="scientific">Hymenolepis diminuta</name>
    <name type="common">Rat tapeworm</name>
    <dbReference type="NCBI Taxonomy" id="6216"/>
    <lineage>
        <taxon>Eukaryota</taxon>
        <taxon>Metazoa</taxon>
        <taxon>Spiralia</taxon>
        <taxon>Lophotrochozoa</taxon>
        <taxon>Platyhelminthes</taxon>
        <taxon>Cestoda</taxon>
        <taxon>Eucestoda</taxon>
        <taxon>Cyclophyllidea</taxon>
        <taxon>Hymenolepididae</taxon>
        <taxon>Hymenolepis</taxon>
    </lineage>
</organism>
<sequence length="89" mass="10468">MYFNSSDSFLMHLEKTRSSKWKYLNIKNSDCILKGSPCDVRANRTIITFSEVSNYYRLELENSGRIYTVYFAKDCKFSTPKDGEIMLEK</sequence>
<dbReference type="EMBL" id="CABIJS010000699">
    <property type="protein sequence ID" value="VUZ56137.1"/>
    <property type="molecule type" value="Genomic_DNA"/>
</dbReference>
<accession>A0A564Z9G0</accession>
<proteinExistence type="predicted"/>